<dbReference type="Proteomes" id="UP000198373">
    <property type="component" value="Unassembled WGS sequence"/>
</dbReference>
<proteinExistence type="predicted"/>
<dbReference type="InterPro" id="IPR058627">
    <property type="entry name" value="MdtA-like_C"/>
</dbReference>
<dbReference type="AlphaFoldDB" id="A0A239CSC6"/>
<evidence type="ECO:0000313" key="3">
    <source>
        <dbReference type="Proteomes" id="UP000198373"/>
    </source>
</evidence>
<dbReference type="GO" id="GO:1990281">
    <property type="term" value="C:efflux pump complex"/>
    <property type="evidence" value="ECO:0007669"/>
    <property type="project" value="TreeGrafter"/>
</dbReference>
<gene>
    <name evidence="2" type="ORF">SAMN06893096_102610</name>
</gene>
<dbReference type="Gene3D" id="2.40.420.20">
    <property type="match status" value="1"/>
</dbReference>
<dbReference type="Pfam" id="PF25967">
    <property type="entry name" value="RND-MFP_C"/>
    <property type="match status" value="1"/>
</dbReference>
<accession>A0A239CSC6</accession>
<dbReference type="Gene3D" id="2.40.50.100">
    <property type="match status" value="1"/>
</dbReference>
<keyword evidence="3" id="KW-1185">Reference proteome</keyword>
<name>A0A239CSC6_9ACTN</name>
<feature type="domain" description="Multidrug resistance protein MdtA-like C-terminal permuted SH3" evidence="1">
    <location>
        <begin position="273"/>
        <end position="327"/>
    </location>
</feature>
<evidence type="ECO:0000259" key="1">
    <source>
        <dbReference type="Pfam" id="PF25967"/>
    </source>
</evidence>
<evidence type="ECO:0000313" key="2">
    <source>
        <dbReference type="EMBL" id="SNS23075.1"/>
    </source>
</evidence>
<dbReference type="RefSeq" id="WP_089304756.1">
    <property type="nucleotide sequence ID" value="NZ_FZOO01000002.1"/>
</dbReference>
<organism evidence="2 3">
    <name type="scientific">Geodermatophilus pulveris</name>
    <dbReference type="NCBI Taxonomy" id="1564159"/>
    <lineage>
        <taxon>Bacteria</taxon>
        <taxon>Bacillati</taxon>
        <taxon>Actinomycetota</taxon>
        <taxon>Actinomycetes</taxon>
        <taxon>Geodermatophilales</taxon>
        <taxon>Geodermatophilaceae</taxon>
        <taxon>Geodermatophilus</taxon>
    </lineage>
</organism>
<protein>
    <submittedName>
        <fullName evidence="2">Multidrug efflux pump subunit AcrA (Membrane-fusion protein)</fullName>
    </submittedName>
</protein>
<dbReference type="EMBL" id="FZOO01000002">
    <property type="protein sequence ID" value="SNS23075.1"/>
    <property type="molecule type" value="Genomic_DNA"/>
</dbReference>
<reference evidence="3" key="1">
    <citation type="submission" date="2017-06" db="EMBL/GenBank/DDBJ databases">
        <authorList>
            <person name="Varghese N."/>
            <person name="Submissions S."/>
        </authorList>
    </citation>
    <scope>NUCLEOTIDE SEQUENCE [LARGE SCALE GENOMIC DNA]</scope>
    <source>
        <strain evidence="3">DSM 46839</strain>
    </source>
</reference>
<dbReference type="OrthoDB" id="4401807at2"/>
<dbReference type="GO" id="GO:0015562">
    <property type="term" value="F:efflux transmembrane transporter activity"/>
    <property type="evidence" value="ECO:0007669"/>
    <property type="project" value="TreeGrafter"/>
</dbReference>
<sequence>MSSAPSTLRTVVLPVLRLLVWAVIAAALVVLAFRGGSGEAAPVSGGAPPVDLTSPVVPVARGTVANTVTVQGTVVADAAVPVRATRAGTVRRVLVEPGEVVAEGDAVLEVRWEEDRAPVTGTDADGNPTSTPREPLVRTTTVRAPAAGTVGAVDVLVDQVVAVGDRVAAVSPGTLSVTATLTQDDQFRLLAPPSTAQVEVQGGPAPFPCTELTMGAPAAPVDPAAGPDAVVPDPAAAGGGQGGTTARCRVPAGTTVFAGMAATVVVDAGLAEDVLVVPVTAVQGSVQRGNVWVVGPGGAQEERSVVLGLTDGEQVEVREGLAEGDQLLLFVPVPDDTVEEPGMAGPYG</sequence>
<dbReference type="PANTHER" id="PTHR30469">
    <property type="entry name" value="MULTIDRUG RESISTANCE PROTEIN MDTA"/>
    <property type="match status" value="1"/>
</dbReference>